<comment type="similarity">
    <text evidence="1 9 10">Belongs to the class-I aminoacyl-tRNA synthetase family.</text>
</comment>
<keyword evidence="7 9" id="KW-0030">Aminoacyl-tRNA synthetase</keyword>
<comment type="subcellular location">
    <subcellularLocation>
        <location evidence="9">Cytoplasm</location>
    </subcellularLocation>
</comment>
<evidence type="ECO:0000256" key="3">
    <source>
        <dbReference type="ARBA" id="ARBA00022598"/>
    </source>
</evidence>
<organism evidence="13 14">
    <name type="scientific">Citrobacter murliniae</name>
    <dbReference type="NCBI Taxonomy" id="67829"/>
    <lineage>
        <taxon>Bacteria</taxon>
        <taxon>Pseudomonadati</taxon>
        <taxon>Pseudomonadota</taxon>
        <taxon>Gammaproteobacteria</taxon>
        <taxon>Enterobacterales</taxon>
        <taxon>Enterobacteriaceae</taxon>
        <taxon>Citrobacter</taxon>
        <taxon>Citrobacter freundii complex</taxon>
    </lineage>
</organism>
<dbReference type="InterPro" id="IPR001412">
    <property type="entry name" value="aa-tRNA-synth_I_CS"/>
</dbReference>
<dbReference type="CDD" id="cd07956">
    <property type="entry name" value="Anticodon_Ia_Arg"/>
    <property type="match status" value="1"/>
</dbReference>
<dbReference type="Gene3D" id="1.10.730.10">
    <property type="entry name" value="Isoleucyl-tRNA Synthetase, Domain 1"/>
    <property type="match status" value="1"/>
</dbReference>
<comment type="subunit">
    <text evidence="9">Monomer.</text>
</comment>
<dbReference type="HAMAP" id="MF_00123">
    <property type="entry name" value="Arg_tRNA_synth"/>
    <property type="match status" value="1"/>
</dbReference>
<evidence type="ECO:0000256" key="6">
    <source>
        <dbReference type="ARBA" id="ARBA00022917"/>
    </source>
</evidence>
<dbReference type="EMBL" id="QFVP01000008">
    <property type="protein sequence ID" value="THE37406.1"/>
    <property type="molecule type" value="Genomic_DNA"/>
</dbReference>
<reference evidence="13 14" key="1">
    <citation type="submission" date="2018-05" db="EMBL/GenBank/DDBJ databases">
        <title>Isolation and genomic analyses of lactose-positive bacteria from faecal samples of preterm neonates.</title>
        <authorList>
            <person name="Chen Y."/>
            <person name="Brook T.C."/>
            <person name="O'Neill I."/>
            <person name="Soe C.Z."/>
            <person name="Hall L.J."/>
            <person name="Hoyles L."/>
        </authorList>
    </citation>
    <scope>NUCLEOTIDE SEQUENCE [LARGE SCALE GENOMIC DNA]</scope>
    <source>
        <strain evidence="13 14">P080C CL</strain>
    </source>
</reference>
<evidence type="ECO:0000256" key="5">
    <source>
        <dbReference type="ARBA" id="ARBA00022840"/>
    </source>
</evidence>
<evidence type="ECO:0000256" key="7">
    <source>
        <dbReference type="ARBA" id="ARBA00023146"/>
    </source>
</evidence>
<dbReference type="SUPFAM" id="SSF47323">
    <property type="entry name" value="Anticodon-binding domain of a subclass of class I aminoacyl-tRNA synthetases"/>
    <property type="match status" value="1"/>
</dbReference>
<keyword evidence="2 9" id="KW-0963">Cytoplasm</keyword>
<evidence type="ECO:0000256" key="2">
    <source>
        <dbReference type="ARBA" id="ARBA00022490"/>
    </source>
</evidence>
<dbReference type="Pfam" id="PF05746">
    <property type="entry name" value="DALR_1"/>
    <property type="match status" value="1"/>
</dbReference>
<keyword evidence="5 9" id="KW-0067">ATP-binding</keyword>
<evidence type="ECO:0000259" key="12">
    <source>
        <dbReference type="SMART" id="SM01016"/>
    </source>
</evidence>
<keyword evidence="14" id="KW-1185">Reference proteome</keyword>
<dbReference type="SUPFAM" id="SSF52374">
    <property type="entry name" value="Nucleotidylyl transferase"/>
    <property type="match status" value="1"/>
</dbReference>
<keyword evidence="3 9" id="KW-0436">Ligase</keyword>
<dbReference type="PROSITE" id="PS00178">
    <property type="entry name" value="AA_TRNA_LIGASE_I"/>
    <property type="match status" value="1"/>
</dbReference>
<evidence type="ECO:0000259" key="11">
    <source>
        <dbReference type="SMART" id="SM00836"/>
    </source>
</evidence>
<dbReference type="InterPro" id="IPR009080">
    <property type="entry name" value="tRNAsynth_Ia_anticodon-bd"/>
</dbReference>
<keyword evidence="4 9" id="KW-0547">Nucleotide-binding</keyword>
<dbReference type="Gene3D" id="3.30.1360.70">
    <property type="entry name" value="Arginyl tRNA synthetase N-terminal domain"/>
    <property type="match status" value="1"/>
</dbReference>
<dbReference type="InterPro" id="IPR008909">
    <property type="entry name" value="DALR_anticod-bd"/>
</dbReference>
<evidence type="ECO:0000256" key="1">
    <source>
        <dbReference type="ARBA" id="ARBA00005594"/>
    </source>
</evidence>
<dbReference type="Proteomes" id="UP000306790">
    <property type="component" value="Unassembled WGS sequence"/>
</dbReference>
<evidence type="ECO:0000313" key="14">
    <source>
        <dbReference type="Proteomes" id="UP000306790"/>
    </source>
</evidence>
<comment type="catalytic activity">
    <reaction evidence="8 9">
        <text>tRNA(Arg) + L-arginine + ATP = L-arginyl-tRNA(Arg) + AMP + diphosphate</text>
        <dbReference type="Rhea" id="RHEA:20301"/>
        <dbReference type="Rhea" id="RHEA-COMP:9658"/>
        <dbReference type="Rhea" id="RHEA-COMP:9673"/>
        <dbReference type="ChEBI" id="CHEBI:30616"/>
        <dbReference type="ChEBI" id="CHEBI:32682"/>
        <dbReference type="ChEBI" id="CHEBI:33019"/>
        <dbReference type="ChEBI" id="CHEBI:78442"/>
        <dbReference type="ChEBI" id="CHEBI:78513"/>
        <dbReference type="ChEBI" id="CHEBI:456215"/>
        <dbReference type="EC" id="6.1.1.19"/>
    </reaction>
</comment>
<dbReference type="InterPro" id="IPR014729">
    <property type="entry name" value="Rossmann-like_a/b/a_fold"/>
</dbReference>
<dbReference type="InterPro" id="IPR001278">
    <property type="entry name" value="Arg-tRNA-ligase"/>
</dbReference>
<dbReference type="CDD" id="cd00671">
    <property type="entry name" value="ArgRS_core"/>
    <property type="match status" value="1"/>
</dbReference>
<dbReference type="SMART" id="SM00836">
    <property type="entry name" value="DALR_1"/>
    <property type="match status" value="1"/>
</dbReference>
<sequence length="577" mass="64337">MNIQALLSEKVSQAMIAAGAPADCEPQVRQSAKVQFGDYQANGMMAVAKKLGMAPRQLAEQVLTHLDLNGIASKVEIAGPGFINIFLDPAFLAQHVQQALTSERLGVTQPAKQTVVVDYSAPNVAKEMHVGHLRSTIIGDAAVRTLEFLGHNVIRANHVGDWGTQFGMLIAWLEKQQQENAGEMALADLEGFYRDAKKHYDEDEEFAERARSYVVKLQGGDAYFREMWRKLVDITMSQNQLTYDRLNVTLTRDDVMGESLYNPMLPGIVADLKAKGLAVESEGATVVFLDEYKNKEGEPMGVIIQKKDGGYLYTTTDIACAKYRYETLHADRVLYYIDSRQHQHLMQAWTIVRKAGYVPDSVPLEHHMFGMMLGKDGKPFKTRAGGTVKLADLLDEALERARRLVAEKNPDMPADELEKLANAVGIGAVKYADLSKNRTTDYIFDWDNMLAFEGNTAPYMQYAYTRVLSVFRKADIDESALASAQVIISEDREAQLAARLLQFEETLTVVAREGTPHVMCAYLYDVAGLFSGFYEHCPILSAENEEIRNSRLKLAQLTAKTLKLGLDTLGIETVERM</sequence>
<accession>A0ABY2PT23</accession>
<gene>
    <name evidence="9" type="primary">argS</name>
    <name evidence="13" type="ORF">DJ535_14050</name>
</gene>
<dbReference type="EC" id="6.1.1.19" evidence="9"/>
<name>A0ABY2PT23_9ENTR</name>
<dbReference type="SMART" id="SM01016">
    <property type="entry name" value="Arg_tRNA_synt_N"/>
    <property type="match status" value="1"/>
</dbReference>
<feature type="domain" description="Arginyl tRNA synthetase N-terminal" evidence="12">
    <location>
        <begin position="1"/>
        <end position="87"/>
    </location>
</feature>
<dbReference type="PANTHER" id="PTHR11956:SF5">
    <property type="entry name" value="ARGININE--TRNA LIGASE, CYTOPLASMIC"/>
    <property type="match status" value="1"/>
</dbReference>
<comment type="caution">
    <text evidence="13">The sequence shown here is derived from an EMBL/GenBank/DDBJ whole genome shotgun (WGS) entry which is preliminary data.</text>
</comment>
<dbReference type="InterPro" id="IPR035684">
    <property type="entry name" value="ArgRS_core"/>
</dbReference>
<keyword evidence="6 9" id="KW-0648">Protein biosynthesis</keyword>
<dbReference type="Pfam" id="PF03485">
    <property type="entry name" value="Arg_tRNA_synt_N"/>
    <property type="match status" value="1"/>
</dbReference>
<dbReference type="PRINTS" id="PR01038">
    <property type="entry name" value="TRNASYNTHARG"/>
</dbReference>
<proteinExistence type="inferred from homology"/>
<evidence type="ECO:0000256" key="9">
    <source>
        <dbReference type="HAMAP-Rule" id="MF_00123"/>
    </source>
</evidence>
<dbReference type="Pfam" id="PF00750">
    <property type="entry name" value="tRNA-synt_1d"/>
    <property type="match status" value="1"/>
</dbReference>
<dbReference type="RefSeq" id="WP_048221257.1">
    <property type="nucleotide sequence ID" value="NZ_QFVP01000008.1"/>
</dbReference>
<dbReference type="Gene3D" id="3.40.50.620">
    <property type="entry name" value="HUPs"/>
    <property type="match status" value="1"/>
</dbReference>
<protein>
    <recommendedName>
        <fullName evidence="9">Arginine--tRNA ligase</fullName>
        <ecNumber evidence="9">6.1.1.19</ecNumber>
    </recommendedName>
    <alternativeName>
        <fullName evidence="9">Arginyl-tRNA synthetase</fullName>
        <shortName evidence="9">ArgRS</shortName>
    </alternativeName>
</protein>
<dbReference type="InterPro" id="IPR036695">
    <property type="entry name" value="Arg-tRNA-synth_N_sf"/>
</dbReference>
<evidence type="ECO:0000256" key="8">
    <source>
        <dbReference type="ARBA" id="ARBA00049339"/>
    </source>
</evidence>
<evidence type="ECO:0000313" key="13">
    <source>
        <dbReference type="EMBL" id="THE37406.1"/>
    </source>
</evidence>
<evidence type="ECO:0000256" key="4">
    <source>
        <dbReference type="ARBA" id="ARBA00022741"/>
    </source>
</evidence>
<dbReference type="NCBIfam" id="TIGR00456">
    <property type="entry name" value="argS"/>
    <property type="match status" value="1"/>
</dbReference>
<dbReference type="GO" id="GO:0016874">
    <property type="term" value="F:ligase activity"/>
    <property type="evidence" value="ECO:0007669"/>
    <property type="project" value="UniProtKB-KW"/>
</dbReference>
<dbReference type="InterPro" id="IPR005148">
    <property type="entry name" value="Arg-tRNA-synth_N"/>
</dbReference>
<feature type="domain" description="DALR anticodon binding" evidence="11">
    <location>
        <begin position="460"/>
        <end position="577"/>
    </location>
</feature>
<evidence type="ECO:0000256" key="10">
    <source>
        <dbReference type="RuleBase" id="RU363038"/>
    </source>
</evidence>
<dbReference type="SUPFAM" id="SSF55190">
    <property type="entry name" value="Arginyl-tRNA synthetase (ArgRS), N-terminal 'additional' domain"/>
    <property type="match status" value="1"/>
</dbReference>
<dbReference type="PANTHER" id="PTHR11956">
    <property type="entry name" value="ARGINYL-TRNA SYNTHETASE"/>
    <property type="match status" value="1"/>
</dbReference>
<feature type="short sequence motif" description="'HIGH' region" evidence="9">
    <location>
        <begin position="122"/>
        <end position="132"/>
    </location>
</feature>